<name>A0ABV9NWI5_9BACI</name>
<organism evidence="2 3">
    <name type="scientific">Bacillus daqingensis</name>
    <dbReference type="NCBI Taxonomy" id="872396"/>
    <lineage>
        <taxon>Bacteria</taxon>
        <taxon>Bacillati</taxon>
        <taxon>Bacillota</taxon>
        <taxon>Bacilli</taxon>
        <taxon>Bacillales</taxon>
        <taxon>Bacillaceae</taxon>
        <taxon>Bacillus</taxon>
    </lineage>
</organism>
<dbReference type="InterPro" id="IPR052353">
    <property type="entry name" value="Benzoxazolinone_Detox_Enz"/>
</dbReference>
<sequence length="218" mass="24638">MNVAELSIGRPETYHWAKRPVTTAIVKKPVAGPIYLHIQQFEGDGQADLRHHGGEDKAVCVYPAVHYSWWEQKLQRKLPPAAFGENITVSELTESTAHIGDVYQIGGAIVQLSQPRQPCFKLALRYGDTSFPVKVRETGWSGWYFRVLKEGMVKKGDEWNLLERQKSTMTVMEANRIMYQQEGGLEAVEVLASLPTLADVWKQQLRSIIRKAEGDQST</sequence>
<dbReference type="PROSITE" id="PS51340">
    <property type="entry name" value="MOSC"/>
    <property type="match status" value="1"/>
</dbReference>
<accession>A0ABV9NWI5</accession>
<dbReference type="Proteomes" id="UP001595896">
    <property type="component" value="Unassembled WGS sequence"/>
</dbReference>
<dbReference type="PANTHER" id="PTHR30212">
    <property type="entry name" value="PROTEIN YIIM"/>
    <property type="match status" value="1"/>
</dbReference>
<dbReference type="InterPro" id="IPR011037">
    <property type="entry name" value="Pyrv_Knase-like_insert_dom_sf"/>
</dbReference>
<reference evidence="3" key="1">
    <citation type="journal article" date="2019" name="Int. J. Syst. Evol. Microbiol.">
        <title>The Global Catalogue of Microorganisms (GCM) 10K type strain sequencing project: providing services to taxonomists for standard genome sequencing and annotation.</title>
        <authorList>
            <consortium name="The Broad Institute Genomics Platform"/>
            <consortium name="The Broad Institute Genome Sequencing Center for Infectious Disease"/>
            <person name="Wu L."/>
            <person name="Ma J."/>
        </authorList>
    </citation>
    <scope>NUCLEOTIDE SEQUENCE [LARGE SCALE GENOMIC DNA]</scope>
    <source>
        <strain evidence="3">JCM 12165</strain>
    </source>
</reference>
<dbReference type="Pfam" id="PF03475">
    <property type="entry name" value="YiiM_3-alpha"/>
    <property type="match status" value="1"/>
</dbReference>
<comment type="caution">
    <text evidence="2">The sequence shown here is derived from an EMBL/GenBank/DDBJ whole genome shotgun (WGS) entry which is preliminary data.</text>
</comment>
<feature type="domain" description="MOSC" evidence="1">
    <location>
        <begin position="28"/>
        <end position="162"/>
    </location>
</feature>
<dbReference type="InterPro" id="IPR005302">
    <property type="entry name" value="MoCF_Sase_C"/>
</dbReference>
<evidence type="ECO:0000313" key="3">
    <source>
        <dbReference type="Proteomes" id="UP001595896"/>
    </source>
</evidence>
<dbReference type="RefSeq" id="WP_377909258.1">
    <property type="nucleotide sequence ID" value="NZ_JBHSGK010000007.1"/>
</dbReference>
<dbReference type="InterPro" id="IPR005163">
    <property type="entry name" value="Tri_helical_YiiM-like"/>
</dbReference>
<dbReference type="Pfam" id="PF03473">
    <property type="entry name" value="MOSC"/>
    <property type="match status" value="1"/>
</dbReference>
<proteinExistence type="predicted"/>
<dbReference type="EMBL" id="JBHSGK010000007">
    <property type="protein sequence ID" value="MFC4736621.1"/>
    <property type="molecule type" value="Genomic_DNA"/>
</dbReference>
<dbReference type="SUPFAM" id="SSF50800">
    <property type="entry name" value="PK beta-barrel domain-like"/>
    <property type="match status" value="1"/>
</dbReference>
<gene>
    <name evidence="2" type="ORF">ACFO4L_08515</name>
</gene>
<protein>
    <submittedName>
        <fullName evidence="2">MOSC domain-containing protein</fullName>
    </submittedName>
</protein>
<dbReference type="PANTHER" id="PTHR30212:SF4">
    <property type="entry name" value="MOSC DOMAIN-CONTAINING PROTEIN"/>
    <property type="match status" value="1"/>
</dbReference>
<evidence type="ECO:0000313" key="2">
    <source>
        <dbReference type="EMBL" id="MFC4736621.1"/>
    </source>
</evidence>
<dbReference type="Gene3D" id="2.40.33.20">
    <property type="entry name" value="PK beta-barrel domain-like"/>
    <property type="match status" value="1"/>
</dbReference>
<evidence type="ECO:0000259" key="1">
    <source>
        <dbReference type="PROSITE" id="PS51340"/>
    </source>
</evidence>
<keyword evidence="3" id="KW-1185">Reference proteome</keyword>